<keyword evidence="5" id="KW-1185">Reference proteome</keyword>
<dbReference type="SUPFAM" id="SSF55008">
    <property type="entry name" value="HMA, heavy metal-associated domain"/>
    <property type="match status" value="1"/>
</dbReference>
<dbReference type="CDD" id="cd00371">
    <property type="entry name" value="HMA"/>
    <property type="match status" value="1"/>
</dbReference>
<dbReference type="EMBL" id="FQYT01000026">
    <property type="protein sequence ID" value="SHJ56189.1"/>
    <property type="molecule type" value="Genomic_DNA"/>
</dbReference>
<dbReference type="GO" id="GO:0006825">
    <property type="term" value="P:copper ion transport"/>
    <property type="evidence" value="ECO:0007669"/>
    <property type="project" value="InterPro"/>
</dbReference>
<dbReference type="InterPro" id="IPR000428">
    <property type="entry name" value="Cu-bd"/>
</dbReference>
<dbReference type="PRINTS" id="PR00944">
    <property type="entry name" value="CUEXPORT"/>
</dbReference>
<evidence type="ECO:0000313" key="4">
    <source>
        <dbReference type="EMBL" id="SHJ56189.1"/>
    </source>
</evidence>
<dbReference type="STRING" id="1122934.SAMN02745691_02159"/>
<keyword evidence="2" id="KW-0186">Copper</keyword>
<dbReference type="Pfam" id="PF00403">
    <property type="entry name" value="HMA"/>
    <property type="match status" value="1"/>
</dbReference>
<gene>
    <name evidence="4" type="ORF">SAMN02745691_02159</name>
</gene>
<dbReference type="InterPro" id="IPR017969">
    <property type="entry name" value="Heavy-metal-associated_CS"/>
</dbReference>
<name>A0A1M6KBF0_9FIRM</name>
<evidence type="ECO:0000313" key="5">
    <source>
        <dbReference type="Proteomes" id="UP000184342"/>
    </source>
</evidence>
<dbReference type="RefSeq" id="WP_242941693.1">
    <property type="nucleotide sequence ID" value="NZ_FQYT01000026.1"/>
</dbReference>
<dbReference type="Proteomes" id="UP000184342">
    <property type="component" value="Unassembled WGS sequence"/>
</dbReference>
<proteinExistence type="predicted"/>
<keyword evidence="1" id="KW-0479">Metal-binding</keyword>
<protein>
    <submittedName>
        <fullName evidence="4">Copper chaperone</fullName>
    </submittedName>
</protein>
<accession>A0A1M6KBF0</accession>
<dbReference type="GO" id="GO:0005507">
    <property type="term" value="F:copper ion binding"/>
    <property type="evidence" value="ECO:0007669"/>
    <property type="project" value="InterPro"/>
</dbReference>
<dbReference type="AlphaFoldDB" id="A0A1M6KBF0"/>
<evidence type="ECO:0000256" key="2">
    <source>
        <dbReference type="ARBA" id="ARBA00023008"/>
    </source>
</evidence>
<dbReference type="FunFam" id="3.30.70.100:FF:000005">
    <property type="entry name" value="Copper-exporting P-type ATPase A"/>
    <property type="match status" value="1"/>
</dbReference>
<feature type="domain" description="HMA" evidence="3">
    <location>
        <begin position="7"/>
        <end position="71"/>
    </location>
</feature>
<dbReference type="Gene3D" id="3.30.70.100">
    <property type="match status" value="1"/>
</dbReference>
<sequence>MFGRKKANLEMNIEGMTCGHCSQRVENALNGLDGVQATVDLNKKKAFINLSGEISEETLKAAIEDAGYTVTGIVRNK</sequence>
<organism evidence="4 5">
    <name type="scientific">Parasporobacterium paucivorans DSM 15970</name>
    <dbReference type="NCBI Taxonomy" id="1122934"/>
    <lineage>
        <taxon>Bacteria</taxon>
        <taxon>Bacillati</taxon>
        <taxon>Bacillota</taxon>
        <taxon>Clostridia</taxon>
        <taxon>Lachnospirales</taxon>
        <taxon>Lachnospiraceae</taxon>
        <taxon>Parasporobacterium</taxon>
    </lineage>
</organism>
<dbReference type="InterPro" id="IPR006121">
    <property type="entry name" value="HMA_dom"/>
</dbReference>
<reference evidence="4 5" key="1">
    <citation type="submission" date="2016-11" db="EMBL/GenBank/DDBJ databases">
        <authorList>
            <person name="Jaros S."/>
            <person name="Januszkiewicz K."/>
            <person name="Wedrychowicz H."/>
        </authorList>
    </citation>
    <scope>NUCLEOTIDE SEQUENCE [LARGE SCALE GENOMIC DNA]</scope>
    <source>
        <strain evidence="4 5">DSM 15970</strain>
    </source>
</reference>
<dbReference type="PROSITE" id="PS50846">
    <property type="entry name" value="HMA_2"/>
    <property type="match status" value="1"/>
</dbReference>
<dbReference type="PROSITE" id="PS01047">
    <property type="entry name" value="HMA_1"/>
    <property type="match status" value="1"/>
</dbReference>
<evidence type="ECO:0000256" key="1">
    <source>
        <dbReference type="ARBA" id="ARBA00022723"/>
    </source>
</evidence>
<evidence type="ECO:0000259" key="3">
    <source>
        <dbReference type="PROSITE" id="PS50846"/>
    </source>
</evidence>
<dbReference type="InterPro" id="IPR036163">
    <property type="entry name" value="HMA_dom_sf"/>
</dbReference>